<comment type="caution">
    <text evidence="1">The sequence shown here is derived from an EMBL/GenBank/DDBJ whole genome shotgun (WGS) entry which is preliminary data.</text>
</comment>
<organism evidence="1 2">
    <name type="scientific">Armillaria borealis</name>
    <dbReference type="NCBI Taxonomy" id="47425"/>
    <lineage>
        <taxon>Eukaryota</taxon>
        <taxon>Fungi</taxon>
        <taxon>Dikarya</taxon>
        <taxon>Basidiomycota</taxon>
        <taxon>Agaricomycotina</taxon>
        <taxon>Agaricomycetes</taxon>
        <taxon>Agaricomycetidae</taxon>
        <taxon>Agaricales</taxon>
        <taxon>Marasmiineae</taxon>
        <taxon>Physalacriaceae</taxon>
        <taxon>Armillaria</taxon>
    </lineage>
</organism>
<keyword evidence="2" id="KW-1185">Reference proteome</keyword>
<sequence length="121" mass="13261">MSTQLSCGTYLQFLQSHLPKWMAFPIGNPHPLLLLDNPSNVKTRIPESLSPRACNLHRRMTQKAMGLDGHILGSICRNVKEGLPVTDSVPINHGLPFAELNTIKRKAAADLEGQSIIVVSP</sequence>
<proteinExistence type="predicted"/>
<dbReference type="EMBL" id="JAUEPT010000007">
    <property type="protein sequence ID" value="KAK0450275.1"/>
    <property type="molecule type" value="Genomic_DNA"/>
</dbReference>
<dbReference type="Proteomes" id="UP001175226">
    <property type="component" value="Unassembled WGS sequence"/>
</dbReference>
<reference evidence="1" key="1">
    <citation type="submission" date="2023-06" db="EMBL/GenBank/DDBJ databases">
        <authorList>
            <consortium name="Lawrence Berkeley National Laboratory"/>
            <person name="Ahrendt S."/>
            <person name="Sahu N."/>
            <person name="Indic B."/>
            <person name="Wong-Bajracharya J."/>
            <person name="Merenyi Z."/>
            <person name="Ke H.-M."/>
            <person name="Monk M."/>
            <person name="Kocsube S."/>
            <person name="Drula E."/>
            <person name="Lipzen A."/>
            <person name="Balint B."/>
            <person name="Henrissat B."/>
            <person name="Andreopoulos B."/>
            <person name="Martin F.M."/>
            <person name="Harder C.B."/>
            <person name="Rigling D."/>
            <person name="Ford K.L."/>
            <person name="Foster G.D."/>
            <person name="Pangilinan J."/>
            <person name="Papanicolaou A."/>
            <person name="Barry K."/>
            <person name="LaButti K."/>
            <person name="Viragh M."/>
            <person name="Koriabine M."/>
            <person name="Yan M."/>
            <person name="Riley R."/>
            <person name="Champramary S."/>
            <person name="Plett K.L."/>
            <person name="Tsai I.J."/>
            <person name="Slot J."/>
            <person name="Sipos G."/>
            <person name="Plett J."/>
            <person name="Nagy L.G."/>
            <person name="Grigoriev I.V."/>
        </authorList>
    </citation>
    <scope>NUCLEOTIDE SEQUENCE</scope>
    <source>
        <strain evidence="1">FPL87.14</strain>
    </source>
</reference>
<dbReference type="AlphaFoldDB" id="A0AA39MY83"/>
<evidence type="ECO:0000313" key="2">
    <source>
        <dbReference type="Proteomes" id="UP001175226"/>
    </source>
</evidence>
<evidence type="ECO:0000313" key="1">
    <source>
        <dbReference type="EMBL" id="KAK0450275.1"/>
    </source>
</evidence>
<gene>
    <name evidence="1" type="ORF">EV421DRAFT_1732433</name>
</gene>
<accession>A0AA39MY83</accession>
<protein>
    <submittedName>
        <fullName evidence="1">Uncharacterized protein</fullName>
    </submittedName>
</protein>
<name>A0AA39MY83_9AGAR</name>